<dbReference type="GO" id="GO:0017089">
    <property type="term" value="F:glycolipid transfer activity"/>
    <property type="evidence" value="ECO:0007669"/>
    <property type="project" value="TreeGrafter"/>
</dbReference>
<evidence type="ECO:0000259" key="4">
    <source>
        <dbReference type="Pfam" id="PF13100"/>
    </source>
</evidence>
<organism evidence="5 6">
    <name type="scientific">Mangrovivirga cuniculi</name>
    <dbReference type="NCBI Taxonomy" id="2715131"/>
    <lineage>
        <taxon>Bacteria</taxon>
        <taxon>Pseudomonadati</taxon>
        <taxon>Bacteroidota</taxon>
        <taxon>Cytophagia</taxon>
        <taxon>Cytophagales</taxon>
        <taxon>Mangrovivirgaceae</taxon>
        <taxon>Mangrovivirga</taxon>
    </lineage>
</organism>
<dbReference type="Gene3D" id="2.60.450.10">
    <property type="entry name" value="Lipopolysaccharide (LPS) transport protein A like domain"/>
    <property type="match status" value="2"/>
</dbReference>
<name>A0A4D7JGD9_9BACT</name>
<dbReference type="Pfam" id="PF13100">
    <property type="entry name" value="OstA_2"/>
    <property type="match status" value="1"/>
</dbReference>
<protein>
    <recommendedName>
        <fullName evidence="4">Organic solvent tolerance-like N-terminal domain-containing protein</fullName>
    </recommendedName>
</protein>
<dbReference type="KEGG" id="fpf:DCC35_07790"/>
<dbReference type="OrthoDB" id="9805931at2"/>
<keyword evidence="1 3" id="KW-0732">Signal</keyword>
<feature type="domain" description="Organic solvent tolerance-like N-terminal" evidence="4">
    <location>
        <begin position="56"/>
        <end position="187"/>
    </location>
</feature>
<dbReference type="RefSeq" id="WP_137090237.1">
    <property type="nucleotide sequence ID" value="NZ_CP028923.1"/>
</dbReference>
<gene>
    <name evidence="5" type="ORF">DCC35_07790</name>
</gene>
<evidence type="ECO:0000256" key="3">
    <source>
        <dbReference type="SAM" id="SignalP"/>
    </source>
</evidence>
<dbReference type="GO" id="GO:0030288">
    <property type="term" value="C:outer membrane-bounded periplasmic space"/>
    <property type="evidence" value="ECO:0007669"/>
    <property type="project" value="TreeGrafter"/>
</dbReference>
<dbReference type="GO" id="GO:0015920">
    <property type="term" value="P:lipopolysaccharide transport"/>
    <property type="evidence" value="ECO:0007669"/>
    <property type="project" value="TreeGrafter"/>
</dbReference>
<dbReference type="PANTHER" id="PTHR36504">
    <property type="entry name" value="LIPOPOLYSACCHARIDE EXPORT SYSTEM PROTEIN LPTA"/>
    <property type="match status" value="1"/>
</dbReference>
<evidence type="ECO:0000313" key="5">
    <source>
        <dbReference type="EMBL" id="QCK14651.1"/>
    </source>
</evidence>
<feature type="compositionally biased region" description="Basic and acidic residues" evidence="2">
    <location>
        <begin position="496"/>
        <end position="514"/>
    </location>
</feature>
<sequence length="546" mass="62334">MLRKSLFLLLVIFSVTTLSAQKASKDKVLLKNGGDYFEYIETDSARVGKFVGSPGNQVQFHQKDTRIFGDSVYQFKDANKIIVFGNVKIFDGDTIRIFSKKATYYGDEKRAELRGKVRFEDGTRKLYTDYLDYVRPDNLAYYFNDGKLVDTSNVLTSQKGYYNTISKIMSFKNDVVLKNPDYTLYTDTLVYNTISKIARTESFMTLVGNKGDTVSAVEGEYRTLTGKTFLKRGTINTPDYILTGDELRFNEKQSTAEADQNVLMVSKENDLIITGNHARYWDDIKKTLIYGQVVMKKPVDTDTLLMRSDTLIALEGGPVEERRILAFNNIRLYKSDLQGKADSLAYFTYDSLLTFFRDPVLWTGDNQMTADTITARITNKTLDKMFLSNNSFVIQEDTLMNYNQIKGKNITVDFLEGKLNDVKVRGNGQSIYFRVNENLQLEGLNKIVSSDINMTFEEQRIKKLSFLGKPEGNFTPSNKMGAATTTLEGFSWRDEERPDKVDIFTSEPNKKPEEIAPEGNGEDVPTENINSRELKDRIEERRKRGN</sequence>
<dbReference type="Proteomes" id="UP000298616">
    <property type="component" value="Chromosome"/>
</dbReference>
<evidence type="ECO:0000313" key="6">
    <source>
        <dbReference type="Proteomes" id="UP000298616"/>
    </source>
</evidence>
<dbReference type="InterPro" id="IPR005653">
    <property type="entry name" value="OstA-like_N"/>
</dbReference>
<feature type="region of interest" description="Disordered" evidence="2">
    <location>
        <begin position="496"/>
        <end position="546"/>
    </location>
</feature>
<dbReference type="InterPro" id="IPR052037">
    <property type="entry name" value="LPS_export_LptA"/>
</dbReference>
<dbReference type="AlphaFoldDB" id="A0A4D7JGD9"/>
<evidence type="ECO:0000256" key="2">
    <source>
        <dbReference type="SAM" id="MobiDB-lite"/>
    </source>
</evidence>
<evidence type="ECO:0000256" key="1">
    <source>
        <dbReference type="ARBA" id="ARBA00022729"/>
    </source>
</evidence>
<dbReference type="GO" id="GO:0009279">
    <property type="term" value="C:cell outer membrane"/>
    <property type="evidence" value="ECO:0007669"/>
    <property type="project" value="TreeGrafter"/>
</dbReference>
<proteinExistence type="predicted"/>
<feature type="signal peptide" evidence="3">
    <location>
        <begin position="1"/>
        <end position="20"/>
    </location>
</feature>
<dbReference type="EMBL" id="CP028923">
    <property type="protein sequence ID" value="QCK14651.1"/>
    <property type="molecule type" value="Genomic_DNA"/>
</dbReference>
<accession>A0A4D7JGD9</accession>
<feature type="compositionally biased region" description="Basic and acidic residues" evidence="2">
    <location>
        <begin position="530"/>
        <end position="546"/>
    </location>
</feature>
<reference evidence="5 6" key="1">
    <citation type="submission" date="2018-04" db="EMBL/GenBank/DDBJ databases">
        <title>Complete genome uncultured novel isolate.</title>
        <authorList>
            <person name="Merlino G."/>
        </authorList>
    </citation>
    <scope>NUCLEOTIDE SEQUENCE [LARGE SCALE GENOMIC DNA]</scope>
    <source>
        <strain evidence="6">R1DC9</strain>
    </source>
</reference>
<keyword evidence="6" id="KW-1185">Reference proteome</keyword>
<feature type="chain" id="PRO_5020345861" description="Organic solvent tolerance-like N-terminal domain-containing protein" evidence="3">
    <location>
        <begin position="21"/>
        <end position="546"/>
    </location>
</feature>
<dbReference type="PANTHER" id="PTHR36504:SF1">
    <property type="entry name" value="LIPOPOLYSACCHARIDE EXPORT SYSTEM PROTEIN LPTA"/>
    <property type="match status" value="1"/>
</dbReference>